<keyword evidence="7" id="KW-1133">Transmembrane helix</keyword>
<comment type="caution">
    <text evidence="9">The sequence shown here is derived from an EMBL/GenBank/DDBJ whole genome shotgun (WGS) entry which is preliminary data.</text>
</comment>
<dbReference type="InterPro" id="IPR007160">
    <property type="entry name" value="DUF362"/>
</dbReference>
<proteinExistence type="predicted"/>
<feature type="transmembrane region" description="Helical" evidence="7">
    <location>
        <begin position="219"/>
        <end position="237"/>
    </location>
</feature>
<dbReference type="AlphaFoldDB" id="A0A2J6WNM8"/>
<protein>
    <recommendedName>
        <fullName evidence="8">DUF362 domain-containing protein</fullName>
    </recommendedName>
</protein>
<feature type="transmembrane region" description="Helical" evidence="7">
    <location>
        <begin position="105"/>
        <end position="134"/>
    </location>
</feature>
<evidence type="ECO:0000313" key="10">
    <source>
        <dbReference type="Proteomes" id="UP000242881"/>
    </source>
</evidence>
<evidence type="ECO:0000256" key="2">
    <source>
        <dbReference type="ARBA" id="ARBA00022485"/>
    </source>
</evidence>
<evidence type="ECO:0000256" key="3">
    <source>
        <dbReference type="ARBA" id="ARBA00022723"/>
    </source>
</evidence>
<evidence type="ECO:0000259" key="8">
    <source>
        <dbReference type="Pfam" id="PF04015"/>
    </source>
</evidence>
<gene>
    <name evidence="9" type="ORF">C0187_02855</name>
</gene>
<dbReference type="Proteomes" id="UP000242881">
    <property type="component" value="Unassembled WGS sequence"/>
</dbReference>
<evidence type="ECO:0000256" key="1">
    <source>
        <dbReference type="ARBA" id="ARBA00022448"/>
    </source>
</evidence>
<keyword evidence="1" id="KW-0813">Transport</keyword>
<keyword evidence="7" id="KW-0472">Membrane</keyword>
<feature type="domain" description="DUF362" evidence="8">
    <location>
        <begin position="2"/>
        <end position="105"/>
    </location>
</feature>
<dbReference type="GO" id="GO:0005886">
    <property type="term" value="C:plasma membrane"/>
    <property type="evidence" value="ECO:0007669"/>
    <property type="project" value="TreeGrafter"/>
</dbReference>
<keyword evidence="5" id="KW-0408">Iron</keyword>
<dbReference type="PANTHER" id="PTHR30176:SF3">
    <property type="entry name" value="FERREDOXIN-TYPE PROTEIN NAPH"/>
    <property type="match status" value="1"/>
</dbReference>
<dbReference type="InterPro" id="IPR051684">
    <property type="entry name" value="Electron_Trans/Redox"/>
</dbReference>
<dbReference type="EMBL" id="PNIN01000031">
    <property type="protein sequence ID" value="PMP71971.1"/>
    <property type="molecule type" value="Genomic_DNA"/>
</dbReference>
<keyword evidence="6" id="KW-0411">Iron-sulfur</keyword>
<feature type="transmembrane region" description="Helical" evidence="7">
    <location>
        <begin position="154"/>
        <end position="173"/>
    </location>
</feature>
<organism evidence="9 10">
    <name type="scientific">Calditerrivibrio nitroreducens</name>
    <dbReference type="NCBI Taxonomy" id="477976"/>
    <lineage>
        <taxon>Bacteria</taxon>
        <taxon>Pseudomonadati</taxon>
        <taxon>Deferribacterota</taxon>
        <taxon>Deferribacteres</taxon>
        <taxon>Deferribacterales</taxon>
        <taxon>Calditerrivibrionaceae</taxon>
    </lineage>
</organism>
<dbReference type="PANTHER" id="PTHR30176">
    <property type="entry name" value="FERREDOXIN-TYPE PROTEIN NAPH"/>
    <property type="match status" value="1"/>
</dbReference>
<name>A0A2J6WNM8_9BACT</name>
<feature type="transmembrane region" description="Helical" evidence="7">
    <location>
        <begin position="179"/>
        <end position="198"/>
    </location>
</feature>
<keyword evidence="2" id="KW-0004">4Fe-4S</keyword>
<accession>A0A2J6WNM8</accession>
<keyword evidence="7" id="KW-0812">Transmembrane</keyword>
<evidence type="ECO:0000256" key="5">
    <source>
        <dbReference type="ARBA" id="ARBA00023004"/>
    </source>
</evidence>
<evidence type="ECO:0000256" key="6">
    <source>
        <dbReference type="ARBA" id="ARBA00023014"/>
    </source>
</evidence>
<evidence type="ECO:0000256" key="7">
    <source>
        <dbReference type="SAM" id="Phobius"/>
    </source>
</evidence>
<keyword evidence="4" id="KW-0249">Electron transport</keyword>
<evidence type="ECO:0000256" key="4">
    <source>
        <dbReference type="ARBA" id="ARBA00022982"/>
    </source>
</evidence>
<dbReference type="GO" id="GO:0046872">
    <property type="term" value="F:metal ion binding"/>
    <property type="evidence" value="ECO:0007669"/>
    <property type="project" value="UniProtKB-KW"/>
</dbReference>
<reference evidence="9 10" key="1">
    <citation type="submission" date="2018-01" db="EMBL/GenBank/DDBJ databases">
        <title>Metagenomic assembled genomes from two thermal pools in the Uzon Caldera, Kamchatka, Russia.</title>
        <authorList>
            <person name="Wilkins L."/>
            <person name="Ettinger C."/>
        </authorList>
    </citation>
    <scope>NUCLEOTIDE SEQUENCE [LARGE SCALE GENOMIC DNA]</scope>
    <source>
        <strain evidence="9">ZAV-05</strain>
    </source>
</reference>
<dbReference type="Pfam" id="PF04015">
    <property type="entry name" value="DUF362"/>
    <property type="match status" value="1"/>
</dbReference>
<dbReference type="RefSeq" id="WP_424604929.1">
    <property type="nucleotide sequence ID" value="NZ_JBNAVA010000002.1"/>
</dbReference>
<dbReference type="GO" id="GO:0051539">
    <property type="term" value="F:4 iron, 4 sulfur cluster binding"/>
    <property type="evidence" value="ECO:0007669"/>
    <property type="project" value="UniProtKB-KW"/>
</dbReference>
<keyword evidence="3" id="KW-0479">Metal-binding</keyword>
<evidence type="ECO:0000313" key="9">
    <source>
        <dbReference type="EMBL" id="PMP71971.1"/>
    </source>
</evidence>
<sequence>MAIKPNMAWAREPMYAANTNPEVVAEVVKLCYRAGAKEVYVTDNPCDNARTVFNLSQIPLFAQKENAEVFIPQSRHYENMNIGGTFLIEWPVLALFKKVDKVINFILLTLVLGRFFCGWVCPFGTMHHFFSFIFEKIGLYKKDNSLQNFYKWKYYILFFILFGAILGVNLSGYFDPLSIIVKGFGIFLLPVVSLLYKYQFLPYGIKDILFYYILGREEFYYSQAFMVGLFFFDIINIEFL</sequence>